<reference evidence="1 3" key="1">
    <citation type="submission" date="2015-04" db="EMBL/GenBank/DDBJ databases">
        <authorList>
            <person name="Calcutt M.J."/>
            <person name="Foecking M.F."/>
        </authorList>
    </citation>
    <scope>NUCLEOTIDE SEQUENCE [LARGE SCALE GENOMIC DNA]</scope>
    <source>
        <strain evidence="1 3">199/55</strain>
    </source>
</reference>
<evidence type="ECO:0000313" key="2">
    <source>
        <dbReference type="EMBL" id="STY87920.1"/>
    </source>
</evidence>
<name>A0A160GHS8_9GAMM</name>
<dbReference type="RefSeq" id="WP_003663351.1">
    <property type="nucleotide sequence ID" value="NZ_CP011158.1"/>
</dbReference>
<dbReference type="AlphaFoldDB" id="A0A160GHS8"/>
<organism evidence="2 4">
    <name type="scientific">Moraxella ovis</name>
    <dbReference type="NCBI Taxonomy" id="29433"/>
    <lineage>
        <taxon>Bacteria</taxon>
        <taxon>Pseudomonadati</taxon>
        <taxon>Pseudomonadota</taxon>
        <taxon>Gammaproteobacteria</taxon>
        <taxon>Moraxellales</taxon>
        <taxon>Moraxellaceae</taxon>
        <taxon>Moraxella</taxon>
    </lineage>
</organism>
<evidence type="ECO:0000313" key="3">
    <source>
        <dbReference type="Proteomes" id="UP000076765"/>
    </source>
</evidence>
<reference evidence="2 4" key="2">
    <citation type="submission" date="2018-06" db="EMBL/GenBank/DDBJ databases">
        <authorList>
            <consortium name="Pathogen Informatics"/>
            <person name="Doyle S."/>
        </authorList>
    </citation>
    <scope>NUCLEOTIDE SEQUENCE [LARGE SCALE GENOMIC DNA]</scope>
    <source>
        <strain evidence="2 4">NCTC11227</strain>
    </source>
</reference>
<evidence type="ECO:0000313" key="4">
    <source>
        <dbReference type="Proteomes" id="UP000255102"/>
    </source>
</evidence>
<sequence length="127" mass="14911">MIDFYSNNKYDVSKAKYLMQNIFCLDEEKIFVCQLCELSEILIDDDIECLCVISDVCGSVKSLLQIYRAEIYLSVFLDKLKHFSEYHNDTFFVPYDDFNGYYKISGNSEIQEVSLNEEKSNDDKIVF</sequence>
<dbReference type="Proteomes" id="UP000255102">
    <property type="component" value="Unassembled WGS sequence"/>
</dbReference>
<evidence type="ECO:0000313" key="1">
    <source>
        <dbReference type="EMBL" id="ANB92142.1"/>
    </source>
</evidence>
<dbReference type="STRING" id="29433.MOVS_09355"/>
<proteinExistence type="predicted"/>
<dbReference type="KEGG" id="moi:MOVS_09355"/>
<dbReference type="EMBL" id="UGPW01000001">
    <property type="protein sequence ID" value="STY87920.1"/>
    <property type="molecule type" value="Genomic_DNA"/>
</dbReference>
<dbReference type="EMBL" id="CP011158">
    <property type="protein sequence ID" value="ANB92142.1"/>
    <property type="molecule type" value="Genomic_DNA"/>
</dbReference>
<gene>
    <name evidence="1" type="ORF">MOVS_09355</name>
    <name evidence="2" type="ORF">NCTC11227_01947</name>
</gene>
<keyword evidence="3" id="KW-1185">Reference proteome</keyword>
<accession>A0A160GHS8</accession>
<protein>
    <submittedName>
        <fullName evidence="2">Uncharacterized protein</fullName>
    </submittedName>
</protein>
<dbReference type="Proteomes" id="UP000076765">
    <property type="component" value="Chromosome"/>
</dbReference>